<evidence type="ECO:0000313" key="3">
    <source>
        <dbReference type="EMBL" id="CAD7624460.1"/>
    </source>
</evidence>
<name>A0A7R9PYB0_9ACAR</name>
<dbReference type="AlphaFoldDB" id="A0A7R9PYB0"/>
<dbReference type="EMBL" id="OC856913">
    <property type="protein sequence ID" value="CAD7624460.1"/>
    <property type="molecule type" value="Genomic_DNA"/>
</dbReference>
<accession>A0A7R9PYB0</accession>
<dbReference type="OrthoDB" id="2333384at2759"/>
<dbReference type="InterPro" id="IPR011021">
    <property type="entry name" value="Arrestin-like_N"/>
</dbReference>
<dbReference type="InterPro" id="IPR014752">
    <property type="entry name" value="Arrestin-like_C"/>
</dbReference>
<keyword evidence="4" id="KW-1185">Reference proteome</keyword>
<dbReference type="EMBL" id="CAJPIZ010002338">
    <property type="protein sequence ID" value="CAG2104890.1"/>
    <property type="molecule type" value="Genomic_DNA"/>
</dbReference>
<comment type="similarity">
    <text evidence="1">Belongs to the arrestin family.</text>
</comment>
<dbReference type="Proteomes" id="UP000759131">
    <property type="component" value="Unassembled WGS sequence"/>
</dbReference>
<evidence type="ECO:0000256" key="1">
    <source>
        <dbReference type="ARBA" id="ARBA00005298"/>
    </source>
</evidence>
<organism evidence="3">
    <name type="scientific">Medioppia subpectinata</name>
    <dbReference type="NCBI Taxonomy" id="1979941"/>
    <lineage>
        <taxon>Eukaryota</taxon>
        <taxon>Metazoa</taxon>
        <taxon>Ecdysozoa</taxon>
        <taxon>Arthropoda</taxon>
        <taxon>Chelicerata</taxon>
        <taxon>Arachnida</taxon>
        <taxon>Acari</taxon>
        <taxon>Acariformes</taxon>
        <taxon>Sarcoptiformes</taxon>
        <taxon>Oribatida</taxon>
        <taxon>Brachypylina</taxon>
        <taxon>Oppioidea</taxon>
        <taxon>Oppiidae</taxon>
        <taxon>Medioppia</taxon>
    </lineage>
</organism>
<evidence type="ECO:0000313" key="4">
    <source>
        <dbReference type="Proteomes" id="UP000759131"/>
    </source>
</evidence>
<gene>
    <name evidence="3" type="ORF">OSB1V03_LOCUS4905</name>
</gene>
<reference evidence="3" key="1">
    <citation type="submission" date="2020-11" db="EMBL/GenBank/DDBJ databases">
        <authorList>
            <person name="Tran Van P."/>
        </authorList>
    </citation>
    <scope>NUCLEOTIDE SEQUENCE</scope>
</reference>
<dbReference type="Gene3D" id="2.60.40.640">
    <property type="match status" value="1"/>
</dbReference>
<sequence>MVSWYVRTWGGGGTGQSELLRTRGRAPSEGGCGGDSNVDVLTSGDMVRGRCIIELDGVVKLSQIGSHTLRRPFDRKLNKGCHELPFTLTLPKGGIPSSYKSRNATVEYTINGIIKKPEMLKLDHRAQIIKLTVEAPFIFPNLMLPRQMVSEKQLGLISNDGTVRATVNLNKQGFYPVDYIVNNRTSLGVTTSARLDRKTSIGLAVTPGIDGAGMIQVPVPMGIPLSMKITHISIIPSGHSINLIAAINLVTLP</sequence>
<feature type="domain" description="Arrestin-like N-terminal" evidence="2">
    <location>
        <begin position="75"/>
        <end position="124"/>
    </location>
</feature>
<dbReference type="Pfam" id="PF00339">
    <property type="entry name" value="Arrestin_N"/>
    <property type="match status" value="1"/>
</dbReference>
<proteinExistence type="inferred from homology"/>
<evidence type="ECO:0000259" key="2">
    <source>
        <dbReference type="Pfam" id="PF00339"/>
    </source>
</evidence>
<protein>
    <recommendedName>
        <fullName evidence="2">Arrestin-like N-terminal domain-containing protein</fullName>
    </recommendedName>
</protein>